<keyword evidence="2" id="KW-0479">Metal-binding</keyword>
<comment type="cofactor">
    <cofactor evidence="1">
        <name>L-ascorbate</name>
        <dbReference type="ChEBI" id="CHEBI:38290"/>
    </cofactor>
</comment>
<dbReference type="Proteomes" id="UP000799770">
    <property type="component" value="Unassembled WGS sequence"/>
</dbReference>
<dbReference type="Pfam" id="PF13640">
    <property type="entry name" value="2OG-FeII_Oxy_3"/>
    <property type="match status" value="1"/>
</dbReference>
<evidence type="ECO:0000313" key="8">
    <source>
        <dbReference type="Proteomes" id="UP000799770"/>
    </source>
</evidence>
<reference evidence="7" key="1">
    <citation type="journal article" date="2020" name="Stud. Mycol.">
        <title>101 Dothideomycetes genomes: a test case for predicting lifestyles and emergence of pathogens.</title>
        <authorList>
            <person name="Haridas S."/>
            <person name="Albert R."/>
            <person name="Binder M."/>
            <person name="Bloem J."/>
            <person name="Labutti K."/>
            <person name="Salamov A."/>
            <person name="Andreopoulos B."/>
            <person name="Baker S."/>
            <person name="Barry K."/>
            <person name="Bills G."/>
            <person name="Bluhm B."/>
            <person name="Cannon C."/>
            <person name="Castanera R."/>
            <person name="Culley D."/>
            <person name="Daum C."/>
            <person name="Ezra D."/>
            <person name="Gonzalez J."/>
            <person name="Henrissat B."/>
            <person name="Kuo A."/>
            <person name="Liang C."/>
            <person name="Lipzen A."/>
            <person name="Lutzoni F."/>
            <person name="Magnuson J."/>
            <person name="Mondo S."/>
            <person name="Nolan M."/>
            <person name="Ohm R."/>
            <person name="Pangilinan J."/>
            <person name="Park H.-J."/>
            <person name="Ramirez L."/>
            <person name="Alfaro M."/>
            <person name="Sun H."/>
            <person name="Tritt A."/>
            <person name="Yoshinaga Y."/>
            <person name="Zwiers L.-H."/>
            <person name="Turgeon B."/>
            <person name="Goodwin S."/>
            <person name="Spatafora J."/>
            <person name="Crous P."/>
            <person name="Grigoriev I."/>
        </authorList>
    </citation>
    <scope>NUCLEOTIDE SEQUENCE</scope>
    <source>
        <strain evidence="7">CBS 627.86</strain>
    </source>
</reference>
<evidence type="ECO:0000259" key="6">
    <source>
        <dbReference type="SMART" id="SM00702"/>
    </source>
</evidence>
<keyword evidence="3" id="KW-0223">Dioxygenase</keyword>
<dbReference type="PANTHER" id="PTHR10869">
    <property type="entry name" value="PROLYL 4-HYDROXYLASE ALPHA SUBUNIT"/>
    <property type="match status" value="1"/>
</dbReference>
<dbReference type="InterPro" id="IPR006620">
    <property type="entry name" value="Pro_4_hyd_alph"/>
</dbReference>
<proteinExistence type="predicted"/>
<dbReference type="GO" id="GO:0004656">
    <property type="term" value="F:procollagen-proline 4-dioxygenase activity"/>
    <property type="evidence" value="ECO:0007669"/>
    <property type="project" value="TreeGrafter"/>
</dbReference>
<dbReference type="Gene3D" id="2.60.120.620">
    <property type="entry name" value="q2cbj1_9rhob like domain"/>
    <property type="match status" value="1"/>
</dbReference>
<sequence length="279" mass="31671">MGLSFGSFLQFAVIGVLGYILAGAPLRSLLSPTPTSERPNVLPFHAKKSLVIPDKDLNCPKHDYTVHLLAREPLVIYIENFLSGDEARHVVEMSEPRFKPSTVWTKGIERLDDKVRKSEKAQLDRDDVVKCIEERARTFQGWQANVFIEKLWSQRYGPSGHYRHHYDWSTSTSTSGRISSFMVYLEANCTGGGTNFPRIKKPNHETWCRFIECGNEDGEEGWDGVTFKPIAHNAVFWENLRSDGSGYTESWHAGLPVKSGTKIGLNIWSWYQKGYTPEA</sequence>
<dbReference type="SMART" id="SM00702">
    <property type="entry name" value="P4Hc"/>
    <property type="match status" value="1"/>
</dbReference>
<keyword evidence="5" id="KW-0408">Iron</keyword>
<organism evidence="7 8">
    <name type="scientific">Lophiotrema nucula</name>
    <dbReference type="NCBI Taxonomy" id="690887"/>
    <lineage>
        <taxon>Eukaryota</taxon>
        <taxon>Fungi</taxon>
        <taxon>Dikarya</taxon>
        <taxon>Ascomycota</taxon>
        <taxon>Pezizomycotina</taxon>
        <taxon>Dothideomycetes</taxon>
        <taxon>Pleosporomycetidae</taxon>
        <taxon>Pleosporales</taxon>
        <taxon>Lophiotremataceae</taxon>
        <taxon>Lophiotrema</taxon>
    </lineage>
</organism>
<dbReference type="InterPro" id="IPR044862">
    <property type="entry name" value="Pro_4_hyd_alph_FE2OG_OXY"/>
</dbReference>
<dbReference type="EMBL" id="ML977344">
    <property type="protein sequence ID" value="KAF2109136.1"/>
    <property type="molecule type" value="Genomic_DNA"/>
</dbReference>
<evidence type="ECO:0000256" key="4">
    <source>
        <dbReference type="ARBA" id="ARBA00023002"/>
    </source>
</evidence>
<dbReference type="InterPro" id="IPR045054">
    <property type="entry name" value="P4HA-like"/>
</dbReference>
<dbReference type="AlphaFoldDB" id="A0A6A5YPR4"/>
<evidence type="ECO:0000256" key="5">
    <source>
        <dbReference type="ARBA" id="ARBA00023004"/>
    </source>
</evidence>
<gene>
    <name evidence="7" type="ORF">BDV96DRAFT_503480</name>
</gene>
<evidence type="ECO:0000256" key="1">
    <source>
        <dbReference type="ARBA" id="ARBA00001961"/>
    </source>
</evidence>
<dbReference type="GO" id="GO:0005783">
    <property type="term" value="C:endoplasmic reticulum"/>
    <property type="evidence" value="ECO:0007669"/>
    <property type="project" value="TreeGrafter"/>
</dbReference>
<dbReference type="PANTHER" id="PTHR10869:SF246">
    <property type="entry name" value="TRANSMEMBRANE PROLYL 4-HYDROXYLASE"/>
    <property type="match status" value="1"/>
</dbReference>
<dbReference type="OrthoDB" id="420380at2759"/>
<feature type="domain" description="Prolyl 4-hydroxylase alpha subunit" evidence="6">
    <location>
        <begin position="73"/>
        <end position="270"/>
    </location>
</feature>
<name>A0A6A5YPR4_9PLEO</name>
<protein>
    <recommendedName>
        <fullName evidence="6">Prolyl 4-hydroxylase alpha subunit domain-containing protein</fullName>
    </recommendedName>
</protein>
<dbReference type="GO" id="GO:0031418">
    <property type="term" value="F:L-ascorbic acid binding"/>
    <property type="evidence" value="ECO:0007669"/>
    <property type="project" value="InterPro"/>
</dbReference>
<dbReference type="GO" id="GO:0005506">
    <property type="term" value="F:iron ion binding"/>
    <property type="evidence" value="ECO:0007669"/>
    <property type="project" value="InterPro"/>
</dbReference>
<evidence type="ECO:0000313" key="7">
    <source>
        <dbReference type="EMBL" id="KAF2109136.1"/>
    </source>
</evidence>
<accession>A0A6A5YPR4</accession>
<evidence type="ECO:0000256" key="2">
    <source>
        <dbReference type="ARBA" id="ARBA00022723"/>
    </source>
</evidence>
<keyword evidence="4" id="KW-0560">Oxidoreductase</keyword>
<keyword evidence="8" id="KW-1185">Reference proteome</keyword>
<evidence type="ECO:0000256" key="3">
    <source>
        <dbReference type="ARBA" id="ARBA00022964"/>
    </source>
</evidence>
<dbReference type="FunFam" id="2.60.120.620:FF:000027">
    <property type="entry name" value="Oxidoreductase, 2OG-Fe(II) oxygenase family family"/>
    <property type="match status" value="1"/>
</dbReference>